<sequence>MKKNYILLSSIFLLVIVYSGYHLIKLGFAENYQTNIGSINYHILASEQAKEIVKVTPSSITRYEYTFGDNGPIKETLYFKTALDSTLKEKITQYLMAKNFIKAKSNFVFLDSTQETEIHIELESIDIYSY</sequence>
<dbReference type="Proteomes" id="UP001177341">
    <property type="component" value="Unassembled WGS sequence"/>
</dbReference>
<organism evidence="1 2">
    <name type="scientific">Neptunomonas phycophila</name>
    <dbReference type="NCBI Taxonomy" id="1572645"/>
    <lineage>
        <taxon>Bacteria</taxon>
        <taxon>Pseudomonadati</taxon>
        <taxon>Pseudomonadota</taxon>
        <taxon>Gammaproteobacteria</taxon>
        <taxon>Oceanospirillales</taxon>
        <taxon>Oceanospirillaceae</taxon>
        <taxon>Neptunomonas</taxon>
    </lineage>
</organism>
<evidence type="ECO:0000313" key="1">
    <source>
        <dbReference type="EMBL" id="MDP2521558.1"/>
    </source>
</evidence>
<comment type="caution">
    <text evidence="1">The sequence shown here is derived from an EMBL/GenBank/DDBJ whole genome shotgun (WGS) entry which is preliminary data.</text>
</comment>
<dbReference type="RefSeq" id="WP_305450157.1">
    <property type="nucleotide sequence ID" value="NZ_JAUYVO010000002.1"/>
</dbReference>
<keyword evidence="2" id="KW-1185">Reference proteome</keyword>
<dbReference type="EMBL" id="JAUYVO010000002">
    <property type="protein sequence ID" value="MDP2521558.1"/>
    <property type="molecule type" value="Genomic_DNA"/>
</dbReference>
<protein>
    <submittedName>
        <fullName evidence="1">Uncharacterized protein</fullName>
    </submittedName>
</protein>
<name>A0ABT9ER69_9GAMM</name>
<evidence type="ECO:0000313" key="2">
    <source>
        <dbReference type="Proteomes" id="UP001177341"/>
    </source>
</evidence>
<accession>A0ABT9ER69</accession>
<gene>
    <name evidence="1" type="ORF">Q8W30_03150</name>
</gene>
<proteinExistence type="predicted"/>
<reference evidence="1" key="1">
    <citation type="submission" date="2023-07" db="EMBL/GenBank/DDBJ databases">
        <title>Genome content predicts the carbon catabolic preferences of heterotrophic bacteria.</title>
        <authorList>
            <person name="Gralka M."/>
        </authorList>
    </citation>
    <scope>NUCLEOTIDE SEQUENCE</scope>
    <source>
        <strain evidence="1">5G01</strain>
    </source>
</reference>